<dbReference type="EMBL" id="VLTN01000012">
    <property type="protein sequence ID" value="KAA0154310.1"/>
    <property type="molecule type" value="Genomic_DNA"/>
</dbReference>
<dbReference type="EMBL" id="VLTL01000192">
    <property type="protein sequence ID" value="KAA0154177.1"/>
    <property type="molecule type" value="Genomic_DNA"/>
</dbReference>
<gene>
    <name evidence="4" type="ORF">FNF27_06731</name>
    <name evidence="1" type="ORF">FNF28_06862</name>
    <name evidence="2" type="ORF">FNF29_02530</name>
    <name evidence="3" type="ORF">FNF31_06072</name>
</gene>
<dbReference type="AlphaFoldDB" id="A0A5A8CQ46"/>
<name>A0A5A8CQ46_CAFRO</name>
<organism evidence="2 6">
    <name type="scientific">Cafeteria roenbergensis</name>
    <name type="common">Marine flagellate</name>
    <dbReference type="NCBI Taxonomy" id="33653"/>
    <lineage>
        <taxon>Eukaryota</taxon>
        <taxon>Sar</taxon>
        <taxon>Stramenopiles</taxon>
        <taxon>Bigyra</taxon>
        <taxon>Opalozoa</taxon>
        <taxon>Bicosoecida</taxon>
        <taxon>Cafeteriaceae</taxon>
        <taxon>Cafeteria</taxon>
    </lineage>
</organism>
<proteinExistence type="predicted"/>
<evidence type="ECO:0000313" key="7">
    <source>
        <dbReference type="Proteomes" id="UP000324907"/>
    </source>
</evidence>
<dbReference type="Proteomes" id="UP000325113">
    <property type="component" value="Unassembled WGS sequence"/>
</dbReference>
<sequence length="558" mass="58594">MLARLRAWACVLVLVGSVITLAALTLWGPDAAKRASLSAEVRFPQWARWDPSTAARDREADTGGAGHMVDGRTVPLSSVRCLGRGADGAANAGAPGRACELLDVCMDAEDGPVLYFVHPDEREAELHTLAERGGPALGPPAVLSLASASETFERSEVRIQAVSQGLVHGAPPGAPSSSHGAAQIPGERATDAVWVGDTVALISPVARDANVGHLLLEDGFAAYALHSVFHRRGARGRPWNATRLALRRGCGAFHAGDEAAARRCMVFFDAVSKALPPGLPPTSLAALAGGARDLDGRLERRLCFKRLVVGTAPFGLVHRPADASQAALLSGYRCAVLRGHGLPCDAVAPGSRARRGDGPDTNDPAVRIVVTRKQGGVHGPKRGLCNTDEAAEWIQQALGGGAAGPEALALGAGSRAPRVEVRVVDWAETGTFAEQLALLSSTSVVVSPCGGVSIPLVFLPEGAQLIVTDFWQPDDEARALDALTGSSQHMEGHVWALLSHMTVRYYQITDPMADVELAAGTRPTKEALRNAACVRLERGRLLRLVRDAVRAVVRVGAP</sequence>
<evidence type="ECO:0000313" key="6">
    <source>
        <dbReference type="Proteomes" id="UP000323011"/>
    </source>
</evidence>
<evidence type="ECO:0000313" key="3">
    <source>
        <dbReference type="EMBL" id="KAA0155533.1"/>
    </source>
</evidence>
<protein>
    <submittedName>
        <fullName evidence="2">Uncharacterized protein</fullName>
    </submittedName>
</protein>
<dbReference type="Proteomes" id="UP000324907">
    <property type="component" value="Unassembled WGS sequence"/>
</dbReference>
<evidence type="ECO:0000313" key="2">
    <source>
        <dbReference type="EMBL" id="KAA0154310.1"/>
    </source>
</evidence>
<dbReference type="Proteomes" id="UP000322899">
    <property type="component" value="Unassembled WGS sequence"/>
</dbReference>
<dbReference type="EMBL" id="VLTM01000087">
    <property type="protein sequence ID" value="KAA0155533.1"/>
    <property type="molecule type" value="Genomic_DNA"/>
</dbReference>
<accession>A0A5A8CQ46</accession>
<dbReference type="OrthoDB" id="529273at2759"/>
<evidence type="ECO:0000313" key="8">
    <source>
        <dbReference type="Proteomes" id="UP000325113"/>
    </source>
</evidence>
<comment type="caution">
    <text evidence="2">The sequence shown here is derived from an EMBL/GenBank/DDBJ whole genome shotgun (WGS) entry which is preliminary data.</text>
</comment>
<keyword evidence="6" id="KW-1185">Reference proteome</keyword>
<evidence type="ECO:0000313" key="5">
    <source>
        <dbReference type="Proteomes" id="UP000322899"/>
    </source>
</evidence>
<reference evidence="5 6" key="1">
    <citation type="submission" date="2019-07" db="EMBL/GenBank/DDBJ databases">
        <title>Genomes of Cafeteria roenbergensis.</title>
        <authorList>
            <person name="Fischer M.G."/>
            <person name="Hackl T."/>
            <person name="Roman M."/>
        </authorList>
    </citation>
    <scope>NUCLEOTIDE SEQUENCE [LARGE SCALE GENOMIC DNA]</scope>
    <source>
        <strain evidence="2 6">BVI</strain>
        <strain evidence="3 8">Cflag</strain>
        <strain evidence="4 5">E4-10P</strain>
        <strain evidence="1 7">RCC970-E3</strain>
    </source>
</reference>
<evidence type="ECO:0000313" key="4">
    <source>
        <dbReference type="EMBL" id="KAA0170139.1"/>
    </source>
</evidence>
<dbReference type="EMBL" id="VLTO01000063">
    <property type="protein sequence ID" value="KAA0170139.1"/>
    <property type="molecule type" value="Genomic_DNA"/>
</dbReference>
<evidence type="ECO:0000313" key="1">
    <source>
        <dbReference type="EMBL" id="KAA0154177.1"/>
    </source>
</evidence>
<dbReference type="Proteomes" id="UP000323011">
    <property type="component" value="Unassembled WGS sequence"/>
</dbReference>